<dbReference type="EMBL" id="JACIGM010000003">
    <property type="protein sequence ID" value="MBB4274140.1"/>
    <property type="molecule type" value="Genomic_DNA"/>
</dbReference>
<dbReference type="Proteomes" id="UP000533641">
    <property type="component" value="Unassembled WGS sequence"/>
</dbReference>
<organism evidence="2 3">
    <name type="scientific">Rhizobium mongolense</name>
    <dbReference type="NCBI Taxonomy" id="57676"/>
    <lineage>
        <taxon>Bacteria</taxon>
        <taxon>Pseudomonadati</taxon>
        <taxon>Pseudomonadota</taxon>
        <taxon>Alphaproteobacteria</taxon>
        <taxon>Hyphomicrobiales</taxon>
        <taxon>Rhizobiaceae</taxon>
        <taxon>Rhizobium/Agrobacterium group</taxon>
        <taxon>Rhizobium</taxon>
    </lineage>
</organism>
<reference evidence="2 3" key="1">
    <citation type="submission" date="2020-08" db="EMBL/GenBank/DDBJ databases">
        <title>Genomic Encyclopedia of Type Strains, Phase IV (KMG-V): Genome sequencing to study the core and pangenomes of soil and plant-associated prokaryotes.</title>
        <authorList>
            <person name="Whitman W."/>
        </authorList>
    </citation>
    <scope>NUCLEOTIDE SEQUENCE [LARGE SCALE GENOMIC DNA]</scope>
    <source>
        <strain evidence="2 3">SEMIA 402</strain>
    </source>
</reference>
<evidence type="ECO:0000313" key="2">
    <source>
        <dbReference type="EMBL" id="MBB4274140.1"/>
    </source>
</evidence>
<accession>A0A7W6RLS6</accession>
<feature type="region of interest" description="Disordered" evidence="1">
    <location>
        <begin position="1"/>
        <end position="21"/>
    </location>
</feature>
<name>A0A7W6RLS6_9HYPH</name>
<proteinExistence type="predicted"/>
<evidence type="ECO:0000256" key="1">
    <source>
        <dbReference type="SAM" id="MobiDB-lite"/>
    </source>
</evidence>
<evidence type="ECO:0000313" key="3">
    <source>
        <dbReference type="Proteomes" id="UP000533641"/>
    </source>
</evidence>
<sequence length="57" mass="6062">MEADAAAPVEESSSDWRSNPTTCPDFVRSLGRIIDITGLDGVTVAYDYDDALAQGVV</sequence>
<protein>
    <submittedName>
        <fullName evidence="2">Microsomal dipeptidase-like Zn-dependent dipeptidase</fullName>
    </submittedName>
</protein>
<dbReference type="AlphaFoldDB" id="A0A7W6RLS6"/>
<dbReference type="RefSeq" id="WP_183924623.1">
    <property type="nucleotide sequence ID" value="NZ_JACIGM010000003.1"/>
</dbReference>
<comment type="caution">
    <text evidence="2">The sequence shown here is derived from an EMBL/GenBank/DDBJ whole genome shotgun (WGS) entry which is preliminary data.</text>
</comment>
<gene>
    <name evidence="2" type="ORF">GGE12_001895</name>
</gene>